<sequence length="203" mass="21277">MPPTNPGRRRALTDAAIELLAVSGVHGLTHRAVEKAAGLPSGTASNYFRSREALLVAAAERVVELHHADMDRAAREHGPVGTGTATAPADVAGHLTELLTASLLGAATVLRTRYLAIFELRLEAVRRPVLAAALAGLQDVSTRFTAGHHADLGLPVPPERIPALITLYGGALFTLVTAPPESVGEEFVRGVVRAIVRAALPEC</sequence>
<dbReference type="RefSeq" id="WP_210155109.1">
    <property type="nucleotide sequence ID" value="NZ_JAFCNB010000003.1"/>
</dbReference>
<keyword evidence="1 2" id="KW-0238">DNA-binding</keyword>
<evidence type="ECO:0000256" key="1">
    <source>
        <dbReference type="ARBA" id="ARBA00023125"/>
    </source>
</evidence>
<accession>A0A940WML8</accession>
<dbReference type="Proteomes" id="UP000674234">
    <property type="component" value="Unassembled WGS sequence"/>
</dbReference>
<dbReference type="EMBL" id="JAFCNB010000003">
    <property type="protein sequence ID" value="MBP2703836.1"/>
    <property type="molecule type" value="Genomic_DNA"/>
</dbReference>
<evidence type="ECO:0000313" key="5">
    <source>
        <dbReference type="Proteomes" id="UP000674234"/>
    </source>
</evidence>
<evidence type="ECO:0000313" key="4">
    <source>
        <dbReference type="EMBL" id="MBP2703836.1"/>
    </source>
</evidence>
<gene>
    <name evidence="4" type="ORF">JOL79_08460</name>
</gene>
<dbReference type="SUPFAM" id="SSF46689">
    <property type="entry name" value="Homeodomain-like"/>
    <property type="match status" value="1"/>
</dbReference>
<dbReference type="Gene3D" id="1.10.357.10">
    <property type="entry name" value="Tetracycline Repressor, domain 2"/>
    <property type="match status" value="1"/>
</dbReference>
<comment type="caution">
    <text evidence="4">The sequence shown here is derived from an EMBL/GenBank/DDBJ whole genome shotgun (WGS) entry which is preliminary data.</text>
</comment>
<dbReference type="GO" id="GO:0003677">
    <property type="term" value="F:DNA binding"/>
    <property type="evidence" value="ECO:0007669"/>
    <property type="project" value="UniProtKB-UniRule"/>
</dbReference>
<evidence type="ECO:0000256" key="2">
    <source>
        <dbReference type="PROSITE-ProRule" id="PRU00335"/>
    </source>
</evidence>
<protein>
    <submittedName>
        <fullName evidence="4">TetR family transcriptional regulator</fullName>
    </submittedName>
</protein>
<evidence type="ECO:0000259" key="3">
    <source>
        <dbReference type="PROSITE" id="PS50977"/>
    </source>
</evidence>
<dbReference type="Pfam" id="PF17940">
    <property type="entry name" value="TetR_C_31"/>
    <property type="match status" value="1"/>
</dbReference>
<dbReference type="PROSITE" id="PS50977">
    <property type="entry name" value="HTH_TETR_2"/>
    <property type="match status" value="1"/>
</dbReference>
<name>A0A940WML8_9ACTN</name>
<organism evidence="4 5">
    <name type="scientific">Microbispora oryzae</name>
    <dbReference type="NCBI Taxonomy" id="2806554"/>
    <lineage>
        <taxon>Bacteria</taxon>
        <taxon>Bacillati</taxon>
        <taxon>Actinomycetota</taxon>
        <taxon>Actinomycetes</taxon>
        <taxon>Streptosporangiales</taxon>
        <taxon>Streptosporangiaceae</taxon>
        <taxon>Microbispora</taxon>
    </lineage>
</organism>
<dbReference type="AlphaFoldDB" id="A0A940WML8"/>
<proteinExistence type="predicted"/>
<feature type="domain" description="HTH tetR-type" evidence="3">
    <location>
        <begin position="6"/>
        <end position="66"/>
    </location>
</feature>
<dbReference type="InterPro" id="IPR041583">
    <property type="entry name" value="TetR_C_31"/>
</dbReference>
<dbReference type="Pfam" id="PF00440">
    <property type="entry name" value="TetR_N"/>
    <property type="match status" value="1"/>
</dbReference>
<reference evidence="4" key="1">
    <citation type="submission" date="2021-02" db="EMBL/GenBank/DDBJ databases">
        <title>Draft genome sequence of Microbispora sp. RL4-1S isolated from rice leaves in Thailand.</title>
        <authorList>
            <person name="Muangham S."/>
            <person name="Duangmal K."/>
        </authorList>
    </citation>
    <scope>NUCLEOTIDE SEQUENCE</scope>
    <source>
        <strain evidence="4">RL4-1S</strain>
    </source>
</reference>
<dbReference type="InterPro" id="IPR009057">
    <property type="entry name" value="Homeodomain-like_sf"/>
</dbReference>
<feature type="DNA-binding region" description="H-T-H motif" evidence="2">
    <location>
        <begin position="29"/>
        <end position="48"/>
    </location>
</feature>
<dbReference type="InterPro" id="IPR001647">
    <property type="entry name" value="HTH_TetR"/>
</dbReference>
<keyword evidence="5" id="KW-1185">Reference proteome</keyword>